<evidence type="ECO:0000313" key="4">
    <source>
        <dbReference type="Proteomes" id="UP000094412"/>
    </source>
</evidence>
<feature type="domain" description="DUF112" evidence="2">
    <location>
        <begin position="20"/>
        <end position="439"/>
    </location>
</feature>
<evidence type="ECO:0000259" key="2">
    <source>
        <dbReference type="Pfam" id="PF01970"/>
    </source>
</evidence>
<reference evidence="3 4" key="1">
    <citation type="submission" date="2016-08" db="EMBL/GenBank/DDBJ databases">
        <title>Whole genome sequence of Mesorhizobium sp. strain UASWS1009 isolated from industrial sewage.</title>
        <authorList>
            <person name="Crovadore J."/>
            <person name="Calmin G."/>
            <person name="Chablais R."/>
            <person name="Cochard B."/>
            <person name="Lefort F."/>
        </authorList>
    </citation>
    <scope>NUCLEOTIDE SEQUENCE [LARGE SCALE GENOMIC DNA]</scope>
    <source>
        <strain evidence="3 4">UASWS1009</strain>
    </source>
</reference>
<feature type="transmembrane region" description="Helical" evidence="1">
    <location>
        <begin position="355"/>
        <end position="381"/>
    </location>
</feature>
<feature type="transmembrane region" description="Helical" evidence="1">
    <location>
        <begin position="324"/>
        <end position="343"/>
    </location>
</feature>
<feature type="transmembrane region" description="Helical" evidence="1">
    <location>
        <begin position="109"/>
        <end position="133"/>
    </location>
</feature>
<feature type="transmembrane region" description="Helical" evidence="1">
    <location>
        <begin position="170"/>
        <end position="188"/>
    </location>
</feature>
<dbReference type="EMBL" id="MDEO01000035">
    <property type="protein sequence ID" value="OCX14466.1"/>
    <property type="molecule type" value="Genomic_DNA"/>
</dbReference>
<dbReference type="OrthoDB" id="9806425at2"/>
<feature type="transmembrane region" description="Helical" evidence="1">
    <location>
        <begin position="470"/>
        <end position="490"/>
    </location>
</feature>
<keyword evidence="1" id="KW-0812">Transmembrane</keyword>
<dbReference type="AlphaFoldDB" id="A0A1C2DIJ6"/>
<dbReference type="Proteomes" id="UP000094412">
    <property type="component" value="Unassembled WGS sequence"/>
</dbReference>
<comment type="caution">
    <text evidence="3">The sequence shown here is derived from an EMBL/GenBank/DDBJ whole genome shotgun (WGS) entry which is preliminary data.</text>
</comment>
<feature type="transmembrane region" description="Helical" evidence="1">
    <location>
        <begin position="258"/>
        <end position="280"/>
    </location>
</feature>
<gene>
    <name evidence="3" type="ORF">QV13_18525</name>
</gene>
<proteinExistence type="predicted"/>
<evidence type="ECO:0000256" key="1">
    <source>
        <dbReference type="SAM" id="Phobius"/>
    </source>
</evidence>
<evidence type="ECO:0000313" key="3">
    <source>
        <dbReference type="EMBL" id="OCX14466.1"/>
    </source>
</evidence>
<name>A0A1C2DIJ6_9HYPH</name>
<dbReference type="PANTHER" id="PTHR35342">
    <property type="entry name" value="TRICARBOXYLIC TRANSPORT PROTEIN"/>
    <property type="match status" value="1"/>
</dbReference>
<feature type="transmembrane region" description="Helical" evidence="1">
    <location>
        <begin position="387"/>
        <end position="405"/>
    </location>
</feature>
<dbReference type="STRING" id="1566387.QV13_18525"/>
<feature type="transmembrane region" description="Helical" evidence="1">
    <location>
        <begin position="35"/>
        <end position="55"/>
    </location>
</feature>
<dbReference type="Pfam" id="PF01970">
    <property type="entry name" value="TctA"/>
    <property type="match status" value="1"/>
</dbReference>
<organism evidence="3 4">
    <name type="scientific">Mesorhizobium hungaricum</name>
    <dbReference type="NCBI Taxonomy" id="1566387"/>
    <lineage>
        <taxon>Bacteria</taxon>
        <taxon>Pseudomonadati</taxon>
        <taxon>Pseudomonadota</taxon>
        <taxon>Alphaproteobacteria</taxon>
        <taxon>Hyphomicrobiales</taxon>
        <taxon>Phyllobacteriaceae</taxon>
        <taxon>Mesorhizobium</taxon>
    </lineage>
</organism>
<dbReference type="RefSeq" id="WP_024926591.1">
    <property type="nucleotide sequence ID" value="NZ_MDEO01000035.1"/>
</dbReference>
<feature type="transmembrane region" description="Helical" evidence="1">
    <location>
        <begin position="7"/>
        <end position="29"/>
    </location>
</feature>
<accession>A0A1C2DIJ6</accession>
<dbReference type="PANTHER" id="PTHR35342:SF5">
    <property type="entry name" value="TRICARBOXYLIC TRANSPORT PROTEIN"/>
    <property type="match status" value="1"/>
</dbReference>
<dbReference type="InterPro" id="IPR002823">
    <property type="entry name" value="DUF112_TM"/>
</dbReference>
<protein>
    <recommendedName>
        <fullName evidence="2">DUF112 domain-containing protein</fullName>
    </recommendedName>
</protein>
<keyword evidence="4" id="KW-1185">Reference proteome</keyword>
<sequence>MDLFSNLALGFMTASTLANLGFCLIGVLLGTLIGVLPGIGATATIAMLLPVTFQIGDPVSSLIMLAGIYYGAQYGGSTTAILINMPGESSSAVTAIDGYQMARNGRAGAALATAALGSFFAGTVATFLVAIFAPPLTRIALEFGAAEYFSLMVVGLVSSIALAHGSIVKALAMVVLGLLLGLVGSDIFEGTPRFTLGIREFSDGLNFVAVAVGVFGVAEILRNLENEHDRSVMIRKVTGLMPTREDFRRMTAPVLRGTALGSALGILPGGGSILASFASYTLEKRVAKNPEEFGKGAIEGVAGPESANNAAAQTSFIPMLTLGIPANPVMALMIGAMIIQGIVPGPDVAAERPALFWGLIVSMWIGNLMLIVLNLPLIGLWVKLLTVPYTVLFPAIMAFSAIGVYSVKSSAFDLYAVAFFGLLGYVLAKLRCEPAPLLLGFVLGPLFEENLRRAMILSRGDPSIFVTRPISAGLLAVAALILVVVLLPAVRKKREEVFVEEDA</sequence>
<keyword evidence="1" id="KW-1133">Transmembrane helix</keyword>
<feature type="transmembrane region" description="Helical" evidence="1">
    <location>
        <begin position="145"/>
        <end position="163"/>
    </location>
</feature>
<keyword evidence="1" id="KW-0472">Membrane</keyword>
<feature type="transmembrane region" description="Helical" evidence="1">
    <location>
        <begin position="204"/>
        <end position="221"/>
    </location>
</feature>